<comment type="caution">
    <text evidence="2">The sequence shown here is derived from an EMBL/GenBank/DDBJ whole genome shotgun (WGS) entry which is preliminary data.</text>
</comment>
<accession>A0A8H7XS80</accession>
<organism evidence="2">
    <name type="scientific">Psilocybe cubensis</name>
    <name type="common">Psychedelic mushroom</name>
    <name type="synonym">Stropharia cubensis</name>
    <dbReference type="NCBI Taxonomy" id="181762"/>
    <lineage>
        <taxon>Eukaryota</taxon>
        <taxon>Fungi</taxon>
        <taxon>Dikarya</taxon>
        <taxon>Basidiomycota</taxon>
        <taxon>Agaricomycotina</taxon>
        <taxon>Agaricomycetes</taxon>
        <taxon>Agaricomycetidae</taxon>
        <taxon>Agaricales</taxon>
        <taxon>Agaricineae</taxon>
        <taxon>Strophariaceae</taxon>
        <taxon>Psilocybe</taxon>
    </lineage>
</organism>
<dbReference type="EMBL" id="JAFIQS010000009">
    <property type="protein sequence ID" value="KAG5165882.1"/>
    <property type="molecule type" value="Genomic_DNA"/>
</dbReference>
<keyword evidence="1" id="KW-1133">Transmembrane helix</keyword>
<dbReference type="SUPFAM" id="SSF51182">
    <property type="entry name" value="RmlC-like cupins"/>
    <property type="match status" value="1"/>
</dbReference>
<dbReference type="CDD" id="cd02208">
    <property type="entry name" value="cupin_RmlC-like"/>
    <property type="match status" value="1"/>
</dbReference>
<keyword evidence="1" id="KW-0812">Transmembrane</keyword>
<dbReference type="InterPro" id="IPR011051">
    <property type="entry name" value="RmlC_Cupin_sf"/>
</dbReference>
<sequence length="184" mass="21004">MSVADYDALSPVLDLGHQSTMTFLRNEPYLARVHVAAITDAETLNVLPHWHDKYDELFRVIKGRLRVRIGDVTRDYTAEDGEILIPRGTIHSLHGFKGEETIFEERTDPMDGEKELFFRNLLEDGKTPTSLLQVLVVGYQGDMYIPLPGHIKWLEKAFVIIFGGYIAPLFGYKNRYSSYKVKGV</sequence>
<reference evidence="2" key="1">
    <citation type="submission" date="2021-02" db="EMBL/GenBank/DDBJ databases">
        <title>Psilocybe cubensis genome.</title>
        <authorList>
            <person name="Mckernan K.J."/>
            <person name="Crawford S."/>
            <person name="Trippe A."/>
            <person name="Kane L.T."/>
            <person name="Mclaughlin S."/>
        </authorList>
    </citation>
    <scope>NUCLEOTIDE SEQUENCE [LARGE SCALE GENOMIC DNA]</scope>
    <source>
        <strain evidence="2">MGC-MH-2018</strain>
    </source>
</reference>
<dbReference type="Gene3D" id="2.60.120.10">
    <property type="entry name" value="Jelly Rolls"/>
    <property type="match status" value="1"/>
</dbReference>
<evidence type="ECO:0000256" key="1">
    <source>
        <dbReference type="SAM" id="Phobius"/>
    </source>
</evidence>
<dbReference type="InterPro" id="IPR014710">
    <property type="entry name" value="RmlC-like_jellyroll"/>
</dbReference>
<gene>
    <name evidence="2" type="ORF">JR316_009468</name>
</gene>
<proteinExistence type="predicted"/>
<feature type="transmembrane region" description="Helical" evidence="1">
    <location>
        <begin position="153"/>
        <end position="172"/>
    </location>
</feature>
<evidence type="ECO:0000313" key="2">
    <source>
        <dbReference type="EMBL" id="KAG5165882.1"/>
    </source>
</evidence>
<name>A0A8H7XS80_PSICU</name>
<protein>
    <submittedName>
        <fullName evidence="2">Uncharacterized protein</fullName>
    </submittedName>
</protein>
<keyword evidence="1" id="KW-0472">Membrane</keyword>
<dbReference type="OrthoDB" id="504210at2759"/>
<dbReference type="AlphaFoldDB" id="A0A8H7XS80"/>